<feature type="compositionally biased region" description="Basic and acidic residues" evidence="1">
    <location>
        <begin position="1"/>
        <end position="12"/>
    </location>
</feature>
<evidence type="ECO:0000256" key="1">
    <source>
        <dbReference type="SAM" id="MobiDB-lite"/>
    </source>
</evidence>
<dbReference type="EMBL" id="HBEZ01019124">
    <property type="protein sequence ID" value="CAD8632870.1"/>
    <property type="molecule type" value="Transcribed_RNA"/>
</dbReference>
<evidence type="ECO:0000313" key="2">
    <source>
        <dbReference type="EMBL" id="CAD8632870.1"/>
    </source>
</evidence>
<accession>A0A6T7XL16</accession>
<dbReference type="EMBL" id="HBEZ01019128">
    <property type="protein sequence ID" value="CAD8632872.1"/>
    <property type="molecule type" value="Transcribed_RNA"/>
</dbReference>
<evidence type="ECO:0000313" key="3">
    <source>
        <dbReference type="EMBL" id="CAD8632872.1"/>
    </source>
</evidence>
<proteinExistence type="predicted"/>
<feature type="region of interest" description="Disordered" evidence="1">
    <location>
        <begin position="1"/>
        <end position="26"/>
    </location>
</feature>
<reference evidence="3" key="1">
    <citation type="submission" date="2021-01" db="EMBL/GenBank/DDBJ databases">
        <authorList>
            <person name="Corre E."/>
            <person name="Pelletier E."/>
            <person name="Niang G."/>
            <person name="Scheremetjew M."/>
            <person name="Finn R."/>
            <person name="Kale V."/>
            <person name="Holt S."/>
            <person name="Cochrane G."/>
            <person name="Meng A."/>
            <person name="Brown T."/>
            <person name="Cohen L."/>
        </authorList>
    </citation>
    <scope>NUCLEOTIDE SEQUENCE</scope>
    <source>
        <strain evidence="3">CCAP979/52</strain>
    </source>
</reference>
<protein>
    <submittedName>
        <fullName evidence="3">Uncharacterized protein</fullName>
    </submittedName>
</protein>
<sequence length="172" mass="19680">MGGDQSKAEIEKSSGTGIEDAQHDSGPDVVNNWIWKYAKILDLGHLGDQDEHSEPDWEKQKEQAELELFDRERRIVEGATSKVYFRKGGDESKYNQFVENLVQKRIEKIKTENNLKDRIPPSKVLDGEASAALGQHGLCVIRYTSDDSVNRPLFFYSRWFRSRLQAPPQLVS</sequence>
<name>A0A6T7XL16_9CRYP</name>
<gene>
    <name evidence="2" type="ORF">CCUR1050_LOCUS10551</name>
    <name evidence="3" type="ORF">CCUR1050_LOCUS10553</name>
</gene>
<organism evidence="3">
    <name type="scientific">Cryptomonas curvata</name>
    <dbReference type="NCBI Taxonomy" id="233186"/>
    <lineage>
        <taxon>Eukaryota</taxon>
        <taxon>Cryptophyceae</taxon>
        <taxon>Cryptomonadales</taxon>
        <taxon>Cryptomonadaceae</taxon>
        <taxon>Cryptomonas</taxon>
    </lineage>
</organism>
<dbReference type="AlphaFoldDB" id="A0A6T7XL16"/>